<organism evidence="3 4">
    <name type="scientific">Brachybacterium hainanense</name>
    <dbReference type="NCBI Taxonomy" id="1541174"/>
    <lineage>
        <taxon>Bacteria</taxon>
        <taxon>Bacillati</taxon>
        <taxon>Actinomycetota</taxon>
        <taxon>Actinomycetes</taxon>
        <taxon>Micrococcales</taxon>
        <taxon>Dermabacteraceae</taxon>
        <taxon>Brachybacterium</taxon>
    </lineage>
</organism>
<dbReference type="InterPro" id="IPR029033">
    <property type="entry name" value="His_PPase_superfam"/>
</dbReference>
<protein>
    <submittedName>
        <fullName evidence="3">Histidine phosphatase family protein</fullName>
        <ecNumber evidence="3">3.1.3.-</ecNumber>
    </submittedName>
</protein>
<dbReference type="PANTHER" id="PTHR48100">
    <property type="entry name" value="BROAD-SPECIFICITY PHOSPHATASE YOR283W-RELATED"/>
    <property type="match status" value="1"/>
</dbReference>
<keyword evidence="4" id="KW-1185">Reference proteome</keyword>
<evidence type="ECO:0000313" key="4">
    <source>
        <dbReference type="Proteomes" id="UP001589793"/>
    </source>
</evidence>
<dbReference type="PANTHER" id="PTHR48100:SF1">
    <property type="entry name" value="HISTIDINE PHOSPHATASE FAMILY PROTEIN-RELATED"/>
    <property type="match status" value="1"/>
</dbReference>
<sequence>MTFEALYLARHGQTAWNVQRRWQGQLDSPLTEQGRQAAMALARFVVEHSMDAVFSSPLTRAQSTATLAAEAVGVELRVLPDLAEVHHGDMAGLTAEEADCRFPGVRASREDDKYRWRFPGGESYADADERAARAVLEVQRSGARRPVIVSHEMIGRMLLRQVAELEPRETLRRTQPHHIVYRVVPATRDVSELSTT</sequence>
<dbReference type="Gene3D" id="3.40.50.1240">
    <property type="entry name" value="Phosphoglycerate mutase-like"/>
    <property type="match status" value="1"/>
</dbReference>
<evidence type="ECO:0000313" key="3">
    <source>
        <dbReference type="EMBL" id="MFC0674037.1"/>
    </source>
</evidence>
<proteinExistence type="predicted"/>
<evidence type="ECO:0000256" key="1">
    <source>
        <dbReference type="ARBA" id="ARBA00023152"/>
    </source>
</evidence>
<dbReference type="PIRSF" id="PIRSF000709">
    <property type="entry name" value="6PFK_2-Ptase"/>
    <property type="match status" value="1"/>
</dbReference>
<accession>A0ABV6RCB9</accession>
<keyword evidence="2" id="KW-0413">Isomerase</keyword>
<evidence type="ECO:0000256" key="2">
    <source>
        <dbReference type="ARBA" id="ARBA00023235"/>
    </source>
</evidence>
<dbReference type="InterPro" id="IPR013078">
    <property type="entry name" value="His_Pase_superF_clade-1"/>
</dbReference>
<keyword evidence="3" id="KW-0378">Hydrolase</keyword>
<dbReference type="InterPro" id="IPR001345">
    <property type="entry name" value="PG/BPGM_mutase_AS"/>
</dbReference>
<dbReference type="SMART" id="SM00855">
    <property type="entry name" value="PGAM"/>
    <property type="match status" value="1"/>
</dbReference>
<dbReference type="EC" id="3.1.3.-" evidence="3"/>
<dbReference type="Proteomes" id="UP001589793">
    <property type="component" value="Unassembled WGS sequence"/>
</dbReference>
<dbReference type="EMBL" id="JBHLSV010000008">
    <property type="protein sequence ID" value="MFC0674037.1"/>
    <property type="molecule type" value="Genomic_DNA"/>
</dbReference>
<reference evidence="3 4" key="1">
    <citation type="submission" date="2024-09" db="EMBL/GenBank/DDBJ databases">
        <authorList>
            <person name="Sun Q."/>
            <person name="Mori K."/>
        </authorList>
    </citation>
    <scope>NUCLEOTIDE SEQUENCE [LARGE SCALE GENOMIC DNA]</scope>
    <source>
        <strain evidence="3 4">CICC 10874</strain>
    </source>
</reference>
<keyword evidence="1" id="KW-0324">Glycolysis</keyword>
<dbReference type="RefSeq" id="WP_376979971.1">
    <property type="nucleotide sequence ID" value="NZ_JBHLSV010000008.1"/>
</dbReference>
<dbReference type="CDD" id="cd07067">
    <property type="entry name" value="HP_PGM_like"/>
    <property type="match status" value="1"/>
</dbReference>
<dbReference type="Pfam" id="PF00300">
    <property type="entry name" value="His_Phos_1"/>
    <property type="match status" value="1"/>
</dbReference>
<dbReference type="GO" id="GO:0016787">
    <property type="term" value="F:hydrolase activity"/>
    <property type="evidence" value="ECO:0007669"/>
    <property type="project" value="UniProtKB-KW"/>
</dbReference>
<comment type="caution">
    <text evidence="3">The sequence shown here is derived from an EMBL/GenBank/DDBJ whole genome shotgun (WGS) entry which is preliminary data.</text>
</comment>
<dbReference type="SUPFAM" id="SSF53254">
    <property type="entry name" value="Phosphoglycerate mutase-like"/>
    <property type="match status" value="1"/>
</dbReference>
<dbReference type="InterPro" id="IPR050275">
    <property type="entry name" value="PGM_Phosphatase"/>
</dbReference>
<gene>
    <name evidence="3" type="ORF">ACFFF6_08735</name>
</gene>
<dbReference type="PROSITE" id="PS00175">
    <property type="entry name" value="PG_MUTASE"/>
    <property type="match status" value="1"/>
</dbReference>
<name>A0ABV6RCB9_9MICO</name>